<evidence type="ECO:0000313" key="3">
    <source>
        <dbReference type="Proteomes" id="UP000198412"/>
    </source>
</evidence>
<evidence type="ECO:0000259" key="1">
    <source>
        <dbReference type="PROSITE" id="PS51462"/>
    </source>
</evidence>
<dbReference type="Gene3D" id="3.90.79.10">
    <property type="entry name" value="Nucleoside Triphosphate Pyrophosphohydrolase"/>
    <property type="match status" value="1"/>
</dbReference>
<dbReference type="PANTHER" id="PTHR10885">
    <property type="entry name" value="ISOPENTENYL-DIPHOSPHATE DELTA-ISOMERASE"/>
    <property type="match status" value="1"/>
</dbReference>
<reference evidence="3" key="1">
    <citation type="submission" date="2017-06" db="EMBL/GenBank/DDBJ databases">
        <authorList>
            <person name="Varghese N."/>
            <person name="Submissions S."/>
        </authorList>
    </citation>
    <scope>NUCLEOTIDE SEQUENCE [LARGE SCALE GENOMIC DNA]</scope>
    <source>
        <strain evidence="3">DSM 27993</strain>
    </source>
</reference>
<dbReference type="InterPro" id="IPR015797">
    <property type="entry name" value="NUDIX_hydrolase-like_dom_sf"/>
</dbReference>
<dbReference type="GO" id="GO:0009240">
    <property type="term" value="P:isopentenyl diphosphate biosynthetic process"/>
    <property type="evidence" value="ECO:0007669"/>
    <property type="project" value="TreeGrafter"/>
</dbReference>
<keyword evidence="3" id="KW-1185">Reference proteome</keyword>
<proteinExistence type="predicted"/>
<sequence length="182" mass="20975">MDEYIDILNADGKKTGETCLKSEAHKKGLFHASAHIWIFNSAKEVIIQRRAAKKDTFPNLWDVSVAGHISADEQPIVSALREVEEEIGLQLSENDLHFIGTSKKKIKHHKNLIDYELHHIYICENNFDLNSLKIQLEEVSEIKKISLKKLINSINNPLNNFVPHGNDYYTFVFNEIKKYNCI</sequence>
<dbReference type="Proteomes" id="UP000198412">
    <property type="component" value="Unassembled WGS sequence"/>
</dbReference>
<gene>
    <name evidence="2" type="ORF">SAMN04488111_1826</name>
</gene>
<dbReference type="OrthoDB" id="9786032at2"/>
<protein>
    <submittedName>
        <fullName evidence="2">Isopentenyldiphosphate isomerase</fullName>
    </submittedName>
</protein>
<dbReference type="AlphaFoldDB" id="A0A238XIL9"/>
<name>A0A238XIL9_9FLAO</name>
<dbReference type="CDD" id="cd04692">
    <property type="entry name" value="NUDIX_Hydrolase"/>
    <property type="match status" value="1"/>
</dbReference>
<dbReference type="PROSITE" id="PS51462">
    <property type="entry name" value="NUDIX"/>
    <property type="match status" value="1"/>
</dbReference>
<keyword evidence="2" id="KW-0413">Isomerase</keyword>
<dbReference type="RefSeq" id="WP_089378144.1">
    <property type="nucleotide sequence ID" value="NZ_FZNX01000003.1"/>
</dbReference>
<evidence type="ECO:0000313" key="2">
    <source>
        <dbReference type="EMBL" id="SNR58323.1"/>
    </source>
</evidence>
<dbReference type="SUPFAM" id="SSF55811">
    <property type="entry name" value="Nudix"/>
    <property type="match status" value="1"/>
</dbReference>
<dbReference type="Pfam" id="PF00293">
    <property type="entry name" value="NUDIX"/>
    <property type="match status" value="1"/>
</dbReference>
<organism evidence="2 3">
    <name type="scientific">Lutibacter flavus</name>
    <dbReference type="NCBI Taxonomy" id="691689"/>
    <lineage>
        <taxon>Bacteria</taxon>
        <taxon>Pseudomonadati</taxon>
        <taxon>Bacteroidota</taxon>
        <taxon>Flavobacteriia</taxon>
        <taxon>Flavobacteriales</taxon>
        <taxon>Flavobacteriaceae</taxon>
        <taxon>Lutibacter</taxon>
    </lineage>
</organism>
<dbReference type="GO" id="GO:0004452">
    <property type="term" value="F:isopentenyl-diphosphate delta-isomerase activity"/>
    <property type="evidence" value="ECO:0007669"/>
    <property type="project" value="TreeGrafter"/>
</dbReference>
<dbReference type="InterPro" id="IPR000086">
    <property type="entry name" value="NUDIX_hydrolase_dom"/>
</dbReference>
<accession>A0A238XIL9</accession>
<feature type="domain" description="Nudix hydrolase" evidence="1">
    <location>
        <begin position="29"/>
        <end position="174"/>
    </location>
</feature>
<dbReference type="PANTHER" id="PTHR10885:SF20">
    <property type="entry name" value="NUDIX HYDROLASE DOMAIN-CONTAINING PROTEIN"/>
    <property type="match status" value="1"/>
</dbReference>
<dbReference type="GO" id="GO:0005737">
    <property type="term" value="C:cytoplasm"/>
    <property type="evidence" value="ECO:0007669"/>
    <property type="project" value="TreeGrafter"/>
</dbReference>
<dbReference type="EMBL" id="FZNX01000003">
    <property type="protein sequence ID" value="SNR58323.1"/>
    <property type="molecule type" value="Genomic_DNA"/>
</dbReference>